<gene>
    <name evidence="1" type="ORF">JCM31447_16660</name>
</gene>
<dbReference type="Proteomes" id="UP000291236">
    <property type="component" value="Chromosome"/>
</dbReference>
<dbReference type="PROSITE" id="PS51257">
    <property type="entry name" value="PROKAR_LIPOPROTEIN"/>
    <property type="match status" value="1"/>
</dbReference>
<evidence type="ECO:0000313" key="2">
    <source>
        <dbReference type="Proteomes" id="UP000291236"/>
    </source>
</evidence>
<dbReference type="AlphaFoldDB" id="A0A4P2VJ52"/>
<organism evidence="1 2">
    <name type="scientific">Fluviispira sanaruensis</name>
    <dbReference type="NCBI Taxonomy" id="2493639"/>
    <lineage>
        <taxon>Bacteria</taxon>
        <taxon>Pseudomonadati</taxon>
        <taxon>Bdellovibrionota</taxon>
        <taxon>Oligoflexia</taxon>
        <taxon>Silvanigrellales</taxon>
        <taxon>Silvanigrellaceae</taxon>
        <taxon>Fluviispira</taxon>
    </lineage>
</organism>
<dbReference type="EMBL" id="AP019368">
    <property type="protein sequence ID" value="BBH53223.1"/>
    <property type="molecule type" value="Genomic_DNA"/>
</dbReference>
<protein>
    <recommendedName>
        <fullName evidence="3">Lipoprotein</fullName>
    </recommendedName>
</protein>
<dbReference type="RefSeq" id="WP_130608641.1">
    <property type="nucleotide sequence ID" value="NZ_AP019368.1"/>
</dbReference>
<name>A0A4P2VJ52_FLUSA</name>
<keyword evidence="2" id="KW-1185">Reference proteome</keyword>
<dbReference type="InterPro" id="IPR011044">
    <property type="entry name" value="Quino_amine_DH_bsu"/>
</dbReference>
<evidence type="ECO:0008006" key="3">
    <source>
        <dbReference type="Google" id="ProtNLM"/>
    </source>
</evidence>
<dbReference type="KEGG" id="sbf:JCM31447_16660"/>
<sequence>MRIQFIFFSLLTFVSCISINNNNQQRIVNDQAIISKSGIITCFPEGTRTADHKIAHCEASAVSFYNNKLVFGNDKPLNPPFSPVFSIDYNSIGHTKKQKVTYHTQSHFTQPRKIEDITISFDEKYLFAITAFDYQKKEEFDTNGTLIYWRSNDFNKVNYMQIKATEGPTKDLRKYISDALGSPKYFKIEGLAIMPDNQFLIGVREQGNSYKDFNYTIKFISVSYGEKNAEIYLNDDFKIVYEFNDTKKFVNEEISLSSIEWDKFNNRLLLLTSFESKSGSIGAYLWTLNREDIIQGNAPQLVSHNSVPLKFNNKSEGLTIINKQNVFIINDDDRYVKPTQIDGFQYYKKANEAIYNIVQFKSSESQ</sequence>
<dbReference type="OrthoDB" id="6179211at2"/>
<dbReference type="SUPFAM" id="SSF50969">
    <property type="entry name" value="YVTN repeat-like/Quinoprotein amine dehydrogenase"/>
    <property type="match status" value="1"/>
</dbReference>
<reference evidence="1 2" key="1">
    <citation type="submission" date="2018-12" db="EMBL/GenBank/DDBJ databases">
        <title>Rubrispira sanarue gen. nov., sp., nov., a member of the order Silvanigrellales, isolated from a brackish lake in Hamamatsu Japan.</title>
        <authorList>
            <person name="Maejima Y."/>
            <person name="Iino T."/>
            <person name="Muraguchi Y."/>
            <person name="Fukuda K."/>
            <person name="Nojiri H."/>
            <person name="Ohkuma M."/>
            <person name="Moriuchi R."/>
            <person name="Dohra H."/>
            <person name="Kimbara K."/>
            <person name="Shintani M."/>
        </authorList>
    </citation>
    <scope>NUCLEOTIDE SEQUENCE [LARGE SCALE GENOMIC DNA]</scope>
    <source>
        <strain evidence="1 2">RF1110005</strain>
    </source>
</reference>
<accession>A0A4P2VJ52</accession>
<proteinExistence type="predicted"/>
<evidence type="ECO:0000313" key="1">
    <source>
        <dbReference type="EMBL" id="BBH53223.1"/>
    </source>
</evidence>